<comment type="subcellular location">
    <subcellularLocation>
        <location evidence="1">Membrane</location>
    </subcellularLocation>
</comment>
<evidence type="ECO:0008006" key="6">
    <source>
        <dbReference type="Google" id="ProtNLM"/>
    </source>
</evidence>
<evidence type="ECO:0000256" key="1">
    <source>
        <dbReference type="ARBA" id="ARBA00004370"/>
    </source>
</evidence>
<proteinExistence type="predicted"/>
<protein>
    <recommendedName>
        <fullName evidence="6">Late embryogenesis abundant protein, LEA-14</fullName>
    </recommendedName>
</protein>
<dbReference type="PANTHER" id="PTHR31234">
    <property type="entry name" value="LATE EMBRYOGENESIS ABUNDANT (LEA) HYDROXYPROLINE-RICH GLYCOPROTEIN FAMILY"/>
    <property type="match status" value="1"/>
</dbReference>
<dbReference type="EMBL" id="PDCK01000045">
    <property type="protein sequence ID" value="PRQ18950.1"/>
    <property type="molecule type" value="Genomic_DNA"/>
</dbReference>
<evidence type="ECO:0000256" key="2">
    <source>
        <dbReference type="ARBA" id="ARBA00023136"/>
    </source>
</evidence>
<comment type="caution">
    <text evidence="4">The sequence shown here is derived from an EMBL/GenBank/DDBJ whole genome shotgun (WGS) entry which is preliminary data.</text>
</comment>
<dbReference type="Proteomes" id="UP000238479">
    <property type="component" value="Chromosome 7"/>
</dbReference>
<keyword evidence="3" id="KW-0812">Transmembrane</keyword>
<feature type="transmembrane region" description="Helical" evidence="3">
    <location>
        <begin position="14"/>
        <end position="37"/>
    </location>
</feature>
<dbReference type="AlphaFoldDB" id="A0A2P6PAJ7"/>
<name>A0A2P6PAJ7_ROSCH</name>
<reference evidence="4 5" key="1">
    <citation type="journal article" date="2018" name="Nat. Genet.">
        <title>The Rosa genome provides new insights in the design of modern roses.</title>
        <authorList>
            <person name="Bendahmane M."/>
        </authorList>
    </citation>
    <scope>NUCLEOTIDE SEQUENCE [LARGE SCALE GENOMIC DNA]</scope>
    <source>
        <strain evidence="5">cv. Old Blush</strain>
    </source>
</reference>
<organism evidence="4 5">
    <name type="scientific">Rosa chinensis</name>
    <name type="common">China rose</name>
    <dbReference type="NCBI Taxonomy" id="74649"/>
    <lineage>
        <taxon>Eukaryota</taxon>
        <taxon>Viridiplantae</taxon>
        <taxon>Streptophyta</taxon>
        <taxon>Embryophyta</taxon>
        <taxon>Tracheophyta</taxon>
        <taxon>Spermatophyta</taxon>
        <taxon>Magnoliopsida</taxon>
        <taxon>eudicotyledons</taxon>
        <taxon>Gunneridae</taxon>
        <taxon>Pentapetalae</taxon>
        <taxon>rosids</taxon>
        <taxon>fabids</taxon>
        <taxon>Rosales</taxon>
        <taxon>Rosaceae</taxon>
        <taxon>Rosoideae</taxon>
        <taxon>Rosoideae incertae sedis</taxon>
        <taxon>Rosa</taxon>
    </lineage>
</organism>
<dbReference type="Gramene" id="PRQ18950">
    <property type="protein sequence ID" value="PRQ18950"/>
    <property type="gene ID" value="RchiOBHm_Chr7g0211821"/>
</dbReference>
<evidence type="ECO:0000313" key="4">
    <source>
        <dbReference type="EMBL" id="PRQ18950.1"/>
    </source>
</evidence>
<sequence>MFKALRRERTDKSFLFIFFGILVVCIAVLLVVALFVLRVKTPEVKLRSVKMKSLKYSFWPPSFNTTLSAQMTVKNPNFGYYLFEPSTVSFLYGGSRVGASRLGKGEVKLLTTATLSFGMDVRSNSLPEGRNTLIRDLNSGILKLSASGSVSGRMILWKIVNQSKTSNIDCSMTLVLRTKTINDLVCR</sequence>
<keyword evidence="2 3" id="KW-0472">Membrane</keyword>
<evidence type="ECO:0000313" key="5">
    <source>
        <dbReference type="Proteomes" id="UP000238479"/>
    </source>
</evidence>
<dbReference type="GO" id="GO:0098542">
    <property type="term" value="P:defense response to other organism"/>
    <property type="evidence" value="ECO:0007669"/>
    <property type="project" value="InterPro"/>
</dbReference>
<dbReference type="STRING" id="74649.A0A2P6PAJ7"/>
<dbReference type="PANTHER" id="PTHR31234:SF2">
    <property type="entry name" value="OS05G0199100 PROTEIN"/>
    <property type="match status" value="1"/>
</dbReference>
<dbReference type="InterPro" id="IPR044839">
    <property type="entry name" value="NDR1-like"/>
</dbReference>
<keyword evidence="5" id="KW-1185">Reference proteome</keyword>
<accession>A0A2P6PAJ7</accession>
<gene>
    <name evidence="4" type="ORF">RchiOBHm_Chr7g0211821</name>
</gene>
<dbReference type="GO" id="GO:0016020">
    <property type="term" value="C:membrane"/>
    <property type="evidence" value="ECO:0007669"/>
    <property type="project" value="UniProtKB-SubCell"/>
</dbReference>
<evidence type="ECO:0000256" key="3">
    <source>
        <dbReference type="SAM" id="Phobius"/>
    </source>
</evidence>
<dbReference type="OMA" id="AFTYENN"/>
<keyword evidence="3" id="KW-1133">Transmembrane helix</keyword>